<gene>
    <name evidence="3" type="ORF">N8I74_00190</name>
</gene>
<evidence type="ECO:0000313" key="4">
    <source>
        <dbReference type="Proteomes" id="UP001061302"/>
    </source>
</evidence>
<evidence type="ECO:0000256" key="1">
    <source>
        <dbReference type="ARBA" id="ARBA00008542"/>
    </source>
</evidence>
<dbReference type="SUPFAM" id="SSF52317">
    <property type="entry name" value="Class I glutamine amidotransferase-like"/>
    <property type="match status" value="1"/>
</dbReference>
<feature type="domain" description="DJ-1/PfpI" evidence="2">
    <location>
        <begin position="8"/>
        <end position="174"/>
    </location>
</feature>
<accession>A0ABY6DM77</accession>
<dbReference type="InterPro" id="IPR029062">
    <property type="entry name" value="Class_I_gatase-like"/>
</dbReference>
<name>A0ABY6DM77_9NEIS</name>
<dbReference type="PROSITE" id="PS51276">
    <property type="entry name" value="PEPTIDASE_C56_PFPI"/>
    <property type="match status" value="1"/>
</dbReference>
<dbReference type="EMBL" id="CP106753">
    <property type="protein sequence ID" value="UXY15470.1"/>
    <property type="molecule type" value="Genomic_DNA"/>
</dbReference>
<dbReference type="Gene3D" id="3.40.50.880">
    <property type="match status" value="1"/>
</dbReference>
<reference evidence="3" key="1">
    <citation type="submission" date="2022-10" db="EMBL/GenBank/DDBJ databases">
        <title>Chitiniphilus purpureus sp. nov., a novel chitin-degrading bacterium isolated from crawfish pond sediment.</title>
        <authorList>
            <person name="Li K."/>
        </authorList>
    </citation>
    <scope>NUCLEOTIDE SEQUENCE</scope>
    <source>
        <strain evidence="3">CD1</strain>
    </source>
</reference>
<dbReference type="PANTHER" id="PTHR42733">
    <property type="entry name" value="DJ-1 PROTEIN"/>
    <property type="match status" value="1"/>
</dbReference>
<keyword evidence="4" id="KW-1185">Reference proteome</keyword>
<evidence type="ECO:0000313" key="3">
    <source>
        <dbReference type="EMBL" id="UXY15470.1"/>
    </source>
</evidence>
<organism evidence="3 4">
    <name type="scientific">Chitiniphilus purpureus</name>
    <dbReference type="NCBI Taxonomy" id="2981137"/>
    <lineage>
        <taxon>Bacteria</taxon>
        <taxon>Pseudomonadati</taxon>
        <taxon>Pseudomonadota</taxon>
        <taxon>Betaproteobacteria</taxon>
        <taxon>Neisseriales</taxon>
        <taxon>Chitinibacteraceae</taxon>
        <taxon>Chitiniphilus</taxon>
    </lineage>
</organism>
<dbReference type="Proteomes" id="UP001061302">
    <property type="component" value="Chromosome"/>
</dbReference>
<dbReference type="RefSeq" id="WP_263124880.1">
    <property type="nucleotide sequence ID" value="NZ_CP106753.1"/>
</dbReference>
<dbReference type="NCBIfam" id="TIGR01382">
    <property type="entry name" value="PfpI"/>
    <property type="match status" value="1"/>
</dbReference>
<sequence length="202" mass="21870">MTQLQGARVAILVSDLFEQVELTEPKKALEEAGAEVVLVATQPGTVRGLHHAEPGDRFEVGQLLSQAEADEYDALMLPGGTFNADALRIEPQAQQLVRSFQAAGKPIGVICHGPWLLVSAGLATGRTLTSWPSLKDDIVNAGAHWIDREVVRDRNWVSSRKPDDLPAFNRELLQLISEQLAQRQGAVAQAQGNRQPGASAPR</sequence>
<evidence type="ECO:0000259" key="2">
    <source>
        <dbReference type="Pfam" id="PF01965"/>
    </source>
</evidence>
<comment type="similarity">
    <text evidence="1">Belongs to the peptidase C56 family.</text>
</comment>
<dbReference type="Pfam" id="PF01965">
    <property type="entry name" value="DJ-1_PfpI"/>
    <property type="match status" value="1"/>
</dbReference>
<dbReference type="InterPro" id="IPR002818">
    <property type="entry name" value="DJ-1/PfpI"/>
</dbReference>
<dbReference type="CDD" id="cd03134">
    <property type="entry name" value="GATase1_PfpI_like"/>
    <property type="match status" value="1"/>
</dbReference>
<keyword evidence="3" id="KW-0315">Glutamine amidotransferase</keyword>
<dbReference type="PANTHER" id="PTHR42733:SF12">
    <property type="entry name" value="PROTEINASE"/>
    <property type="match status" value="1"/>
</dbReference>
<protein>
    <submittedName>
        <fullName evidence="3">Type 1 glutamine amidotransferase</fullName>
    </submittedName>
</protein>
<proteinExistence type="inferred from homology"/>
<dbReference type="InterPro" id="IPR006286">
    <property type="entry name" value="C56_PfpI-like"/>
</dbReference>